<feature type="chain" id="PRO_5034034524" evidence="1">
    <location>
        <begin position="18"/>
        <end position="172"/>
    </location>
</feature>
<dbReference type="Proteomes" id="UP000614334">
    <property type="component" value="Unassembled WGS sequence"/>
</dbReference>
<dbReference type="EMBL" id="JACYCF010000012">
    <property type="protein sequence ID" value="KAF8753695.1"/>
    <property type="molecule type" value="Genomic_DNA"/>
</dbReference>
<name>A0A8H7IBU8_9AGAM</name>
<evidence type="ECO:0000313" key="3">
    <source>
        <dbReference type="Proteomes" id="UP000614334"/>
    </source>
</evidence>
<comment type="caution">
    <text evidence="2">The sequence shown here is derived from an EMBL/GenBank/DDBJ whole genome shotgun (WGS) entry which is preliminary data.</text>
</comment>
<organism evidence="2 3">
    <name type="scientific">Rhizoctonia solani</name>
    <dbReference type="NCBI Taxonomy" id="456999"/>
    <lineage>
        <taxon>Eukaryota</taxon>
        <taxon>Fungi</taxon>
        <taxon>Dikarya</taxon>
        <taxon>Basidiomycota</taxon>
        <taxon>Agaricomycotina</taxon>
        <taxon>Agaricomycetes</taxon>
        <taxon>Cantharellales</taxon>
        <taxon>Ceratobasidiaceae</taxon>
        <taxon>Rhizoctonia</taxon>
    </lineage>
</organism>
<evidence type="ECO:0000313" key="2">
    <source>
        <dbReference type="EMBL" id="KAF8753695.1"/>
    </source>
</evidence>
<protein>
    <submittedName>
        <fullName evidence="2">Uncharacterized protein</fullName>
    </submittedName>
</protein>
<accession>A0A8H7IBU8</accession>
<keyword evidence="1" id="KW-0732">Signal</keyword>
<sequence length="172" mass="18706">MLFNTFSVLLAATATLALPLEKRDVPIEKCTKRTSGYLSGPENQKFAISKDGKHVYPNSGDGPYVGHIYVPEVKKCLHVPSYNPGKTYQLLLEDCYFSDDSGQFAYSFLQKGSDYYWSGATMGDGSLIQGDDTGCTEGLYGYQGDADGARNKGYSTVACATSPNVKTFTIKT</sequence>
<feature type="signal peptide" evidence="1">
    <location>
        <begin position="1"/>
        <end position="17"/>
    </location>
</feature>
<evidence type="ECO:0000256" key="1">
    <source>
        <dbReference type="SAM" id="SignalP"/>
    </source>
</evidence>
<proteinExistence type="predicted"/>
<dbReference type="AlphaFoldDB" id="A0A8H7IBU8"/>
<gene>
    <name evidence="2" type="ORF">RHS01_06591</name>
</gene>
<reference evidence="2" key="1">
    <citation type="submission" date="2020-09" db="EMBL/GenBank/DDBJ databases">
        <title>Comparative genome analyses of four rice-infecting Rhizoctonia solani isolates reveal extensive enrichment of homogalacturonan modification genes.</title>
        <authorList>
            <person name="Lee D.-Y."/>
            <person name="Jeon J."/>
            <person name="Kim K.-T."/>
            <person name="Cheong K."/>
            <person name="Song H."/>
            <person name="Choi G."/>
            <person name="Ko J."/>
            <person name="Opiyo S.O."/>
            <person name="Zuo S."/>
            <person name="Madhav S."/>
            <person name="Lee Y.-H."/>
            <person name="Wang G.-L."/>
        </authorList>
    </citation>
    <scope>NUCLEOTIDE SEQUENCE</scope>
    <source>
        <strain evidence="2">AG1-IA B2</strain>
    </source>
</reference>